<gene>
    <name evidence="3" type="ORF">M404DRAFT_1006745</name>
</gene>
<organism evidence="3 4">
    <name type="scientific">Pisolithus tinctorius Marx 270</name>
    <dbReference type="NCBI Taxonomy" id="870435"/>
    <lineage>
        <taxon>Eukaryota</taxon>
        <taxon>Fungi</taxon>
        <taxon>Dikarya</taxon>
        <taxon>Basidiomycota</taxon>
        <taxon>Agaricomycotina</taxon>
        <taxon>Agaricomycetes</taxon>
        <taxon>Agaricomycetidae</taxon>
        <taxon>Boletales</taxon>
        <taxon>Sclerodermatineae</taxon>
        <taxon>Pisolithaceae</taxon>
        <taxon>Pisolithus</taxon>
    </lineage>
</organism>
<name>A0A0C3NLH3_PISTI</name>
<dbReference type="EMBL" id="KN832045">
    <property type="protein sequence ID" value="KIN96470.1"/>
    <property type="molecule type" value="Genomic_DNA"/>
</dbReference>
<accession>A0A0C3NLH3</accession>
<evidence type="ECO:0000256" key="2">
    <source>
        <dbReference type="SAM" id="Phobius"/>
    </source>
</evidence>
<protein>
    <submittedName>
        <fullName evidence="3">Uncharacterized protein</fullName>
    </submittedName>
</protein>
<dbReference type="AlphaFoldDB" id="A0A0C3NLH3"/>
<keyword evidence="2" id="KW-1133">Transmembrane helix</keyword>
<dbReference type="Proteomes" id="UP000054217">
    <property type="component" value="Unassembled WGS sequence"/>
</dbReference>
<keyword evidence="2" id="KW-0812">Transmembrane</keyword>
<evidence type="ECO:0000256" key="1">
    <source>
        <dbReference type="SAM" id="MobiDB-lite"/>
    </source>
</evidence>
<sequence>MTPQSASGAGEMQPKTIIGIILGITCFIILVLSSWTISYWFQKRANRRRARMSSYPPRAHGDPSPPMRFELSPPVTGCHTAPPINPSGTRSPRIREVAISQRQALEKAPPNSNGT</sequence>
<keyword evidence="2" id="KW-0472">Membrane</keyword>
<evidence type="ECO:0000313" key="4">
    <source>
        <dbReference type="Proteomes" id="UP000054217"/>
    </source>
</evidence>
<feature type="region of interest" description="Disordered" evidence="1">
    <location>
        <begin position="48"/>
        <end position="115"/>
    </location>
</feature>
<reference evidence="4" key="2">
    <citation type="submission" date="2015-01" db="EMBL/GenBank/DDBJ databases">
        <title>Evolutionary Origins and Diversification of the Mycorrhizal Mutualists.</title>
        <authorList>
            <consortium name="DOE Joint Genome Institute"/>
            <consortium name="Mycorrhizal Genomics Consortium"/>
            <person name="Kohler A."/>
            <person name="Kuo A."/>
            <person name="Nagy L.G."/>
            <person name="Floudas D."/>
            <person name="Copeland A."/>
            <person name="Barry K.W."/>
            <person name="Cichocki N."/>
            <person name="Veneault-Fourrey C."/>
            <person name="LaButti K."/>
            <person name="Lindquist E.A."/>
            <person name="Lipzen A."/>
            <person name="Lundell T."/>
            <person name="Morin E."/>
            <person name="Murat C."/>
            <person name="Riley R."/>
            <person name="Ohm R."/>
            <person name="Sun H."/>
            <person name="Tunlid A."/>
            <person name="Henrissat B."/>
            <person name="Grigoriev I.V."/>
            <person name="Hibbett D.S."/>
            <person name="Martin F."/>
        </authorList>
    </citation>
    <scope>NUCLEOTIDE SEQUENCE [LARGE SCALE GENOMIC DNA]</scope>
    <source>
        <strain evidence="4">Marx 270</strain>
    </source>
</reference>
<dbReference type="HOGENOM" id="CLU_2109975_0_0_1"/>
<reference evidence="3 4" key="1">
    <citation type="submission" date="2014-04" db="EMBL/GenBank/DDBJ databases">
        <authorList>
            <consortium name="DOE Joint Genome Institute"/>
            <person name="Kuo A."/>
            <person name="Kohler A."/>
            <person name="Costa M.D."/>
            <person name="Nagy L.G."/>
            <person name="Floudas D."/>
            <person name="Copeland A."/>
            <person name="Barry K.W."/>
            <person name="Cichocki N."/>
            <person name="Veneault-Fourrey C."/>
            <person name="LaButti K."/>
            <person name="Lindquist E.A."/>
            <person name="Lipzen A."/>
            <person name="Lundell T."/>
            <person name="Morin E."/>
            <person name="Murat C."/>
            <person name="Sun H."/>
            <person name="Tunlid A."/>
            <person name="Henrissat B."/>
            <person name="Grigoriev I.V."/>
            <person name="Hibbett D.S."/>
            <person name="Martin F."/>
            <person name="Nordberg H.P."/>
            <person name="Cantor M.N."/>
            <person name="Hua S.X."/>
        </authorList>
    </citation>
    <scope>NUCLEOTIDE SEQUENCE [LARGE SCALE GENOMIC DNA]</scope>
    <source>
        <strain evidence="3 4">Marx 270</strain>
    </source>
</reference>
<feature type="transmembrane region" description="Helical" evidence="2">
    <location>
        <begin position="17"/>
        <end position="41"/>
    </location>
</feature>
<keyword evidence="4" id="KW-1185">Reference proteome</keyword>
<evidence type="ECO:0000313" key="3">
    <source>
        <dbReference type="EMBL" id="KIN96470.1"/>
    </source>
</evidence>
<dbReference type="InParanoid" id="A0A0C3NLH3"/>
<proteinExistence type="predicted"/>